<sequence length="121" mass="14732">MSIRANHIMHGYWPPEIVKRLVLKKQSNSPHDAIEVPSRDFTIIKNICLELQKNHKIRDCRRPQNPERKINKCVRDFLKNAKRNKTEEFKKKQRERSAKHREKEREKKRRRLEEDRGRGNI</sequence>
<dbReference type="AlphaFoldDB" id="A0AAV7ITU4"/>
<dbReference type="Proteomes" id="UP000826195">
    <property type="component" value="Unassembled WGS sequence"/>
</dbReference>
<dbReference type="EMBL" id="JAHXZJ010000747">
    <property type="protein sequence ID" value="KAH0557537.1"/>
    <property type="molecule type" value="Genomic_DNA"/>
</dbReference>
<feature type="compositionally biased region" description="Basic residues" evidence="1">
    <location>
        <begin position="91"/>
        <end position="100"/>
    </location>
</feature>
<reference evidence="2 3" key="1">
    <citation type="journal article" date="2021" name="J. Hered.">
        <title>A chromosome-level genome assembly of the parasitoid wasp, Cotesia glomerata (Hymenoptera: Braconidae).</title>
        <authorList>
            <person name="Pinto B.J."/>
            <person name="Weis J.J."/>
            <person name="Gamble T."/>
            <person name="Ode P.J."/>
            <person name="Paul R."/>
            <person name="Zaspel J.M."/>
        </authorList>
    </citation>
    <scope>NUCLEOTIDE SEQUENCE [LARGE SCALE GENOMIC DNA]</scope>
    <source>
        <strain evidence="2">CgM1</strain>
    </source>
</reference>
<evidence type="ECO:0000256" key="1">
    <source>
        <dbReference type="SAM" id="MobiDB-lite"/>
    </source>
</evidence>
<comment type="caution">
    <text evidence="2">The sequence shown here is derived from an EMBL/GenBank/DDBJ whole genome shotgun (WGS) entry which is preliminary data.</text>
</comment>
<name>A0AAV7ITU4_COTGL</name>
<evidence type="ECO:0000313" key="3">
    <source>
        <dbReference type="Proteomes" id="UP000826195"/>
    </source>
</evidence>
<protein>
    <submittedName>
        <fullName evidence="2">Uncharacterized protein</fullName>
    </submittedName>
</protein>
<feature type="compositionally biased region" description="Basic and acidic residues" evidence="1">
    <location>
        <begin position="101"/>
        <end position="121"/>
    </location>
</feature>
<organism evidence="2 3">
    <name type="scientific">Cotesia glomerata</name>
    <name type="common">Lepidopteran parasitic wasp</name>
    <name type="synonym">Apanteles glomeratus</name>
    <dbReference type="NCBI Taxonomy" id="32391"/>
    <lineage>
        <taxon>Eukaryota</taxon>
        <taxon>Metazoa</taxon>
        <taxon>Ecdysozoa</taxon>
        <taxon>Arthropoda</taxon>
        <taxon>Hexapoda</taxon>
        <taxon>Insecta</taxon>
        <taxon>Pterygota</taxon>
        <taxon>Neoptera</taxon>
        <taxon>Endopterygota</taxon>
        <taxon>Hymenoptera</taxon>
        <taxon>Apocrita</taxon>
        <taxon>Ichneumonoidea</taxon>
        <taxon>Braconidae</taxon>
        <taxon>Microgastrinae</taxon>
        <taxon>Cotesia</taxon>
    </lineage>
</organism>
<keyword evidence="3" id="KW-1185">Reference proteome</keyword>
<accession>A0AAV7ITU4</accession>
<proteinExistence type="predicted"/>
<feature type="compositionally biased region" description="Basic and acidic residues" evidence="1">
    <location>
        <begin position="60"/>
        <end position="90"/>
    </location>
</feature>
<evidence type="ECO:0000313" key="2">
    <source>
        <dbReference type="EMBL" id="KAH0557537.1"/>
    </source>
</evidence>
<feature type="region of interest" description="Disordered" evidence="1">
    <location>
        <begin position="60"/>
        <end position="121"/>
    </location>
</feature>
<gene>
    <name evidence="2" type="ORF">KQX54_007753</name>
</gene>